<dbReference type="SUPFAM" id="SSF53223">
    <property type="entry name" value="Aminoacid dehydrogenase-like, N-terminal domain"/>
    <property type="match status" value="1"/>
</dbReference>
<evidence type="ECO:0000256" key="3">
    <source>
        <dbReference type="ARBA" id="ARBA00023027"/>
    </source>
</evidence>
<dbReference type="EC" id="1.4.1.2" evidence="4"/>
<protein>
    <recommendedName>
        <fullName evidence="4">NAD-specific glutamate dehydrogenase</fullName>
        <ecNumber evidence="4">1.4.1.2</ecNumber>
    </recommendedName>
</protein>
<dbReference type="OrthoDB" id="184415at2759"/>
<dbReference type="Proteomes" id="UP000187283">
    <property type="component" value="Unassembled WGS sequence"/>
</dbReference>
<dbReference type="PANTHER" id="PTHR11606:SF24">
    <property type="entry name" value="NAD-SPECIFIC GLUTAMATE DEHYDROGENASE"/>
    <property type="match status" value="1"/>
</dbReference>
<dbReference type="PANTHER" id="PTHR11606">
    <property type="entry name" value="GLUTAMATE DEHYDROGENASE"/>
    <property type="match status" value="1"/>
</dbReference>
<dbReference type="EMBL" id="LSSN01001550">
    <property type="protein sequence ID" value="OMJ19216.1"/>
    <property type="molecule type" value="Genomic_DNA"/>
</dbReference>
<dbReference type="STRING" id="133412.A0A1R1XXD2"/>
<dbReference type="GO" id="GO:0006538">
    <property type="term" value="P:L-glutamate catabolic process"/>
    <property type="evidence" value="ECO:0007669"/>
    <property type="project" value="UniProtKB-UniRule"/>
</dbReference>
<reference evidence="6 7" key="1">
    <citation type="submission" date="2017-01" db="EMBL/GenBank/DDBJ databases">
        <authorList>
            <person name="Mah S.A."/>
            <person name="Swanson W.J."/>
            <person name="Moy G.W."/>
            <person name="Vacquier V.D."/>
        </authorList>
    </citation>
    <scope>NUCLEOTIDE SEQUENCE [LARGE SCALE GENOMIC DNA]</scope>
    <source>
        <strain evidence="6 7">GSMNP</strain>
    </source>
</reference>
<comment type="similarity">
    <text evidence="1 4">Belongs to the Glu/Leu/Phe/Val dehydrogenases family.</text>
</comment>
<dbReference type="InterPro" id="IPR006096">
    <property type="entry name" value="Glu/Leu/Phe/Val/Trp_DH_C"/>
</dbReference>
<feature type="domain" description="Glutamate/phenylalanine/leucine/valine/L-tryptophan dehydrogenase C-terminal" evidence="5">
    <location>
        <begin position="643"/>
        <end position="908"/>
    </location>
</feature>
<keyword evidence="2 4" id="KW-0560">Oxidoreductase</keyword>
<sequence length="1006" mass="113818">MVAMNNPSSDYSINVFNDKKHHMESVIEILNSQGYIHSSLINSEVEWFYNSLGMDDLYFMMEKPSVVADHILGFYAARLAGISSKKDKIEINFDRASDDSAVFIHTSTPGVSRIDGPHYEQMIDAKYLDSSTPKAAYRLETYRSRGTVADKHNSNIRAYFINKCDFVNPTPNHEQSRDINQVSDKVFLAKVTKDNLEKYQSLISLALERTGPVISVELNQNSSEQRVLIAYRQGSTTSFFSGLSDLYHYNGLYSNRKYVEQFSNGITVVSLSLVSSKGDSEENILKAIEQVAREASLLYCLPKSPLQVMFKTTELSVQEVTYAYVCWIFAQHFLNRLGSEYTTLSELLDSNSPENVEVLSKIKKRLRQETFTRETILSVIMSKPSLIRILYRQFANVHYISSKSSKLQPSLSLTRLNDFHPLTDEEVDEKIISSVSNSKELLIMRSFHQFNKHVLKTNFFQPTKVALSFRMDPGFLPKAEYPETPYGIFFIVGAEFRGFHVRFQGISRGGLRIIRSRDEEAYTSNQRSLFDENYNLALTQHRKNKDIPEGGAKGTILLDTESQDKPFVAFEKYVDSILDLVIKGDSPGIKEKIVDLYGKDEILFFGPDEGSAGFMDWASKHARRRGAHFWKAFTTGKSQEMGGIPHDKFAMTTNSVHQYVLGILRKLNIPEESITKFQTGGPDGDLGSNEILISKDKTTSIVDGSGVLHDPNGIDREELTRLAKNRIMINNFDVSKLSPNGFRVLVDDTKITLPDGTFILNGLDFRNTYHTSPYSAATLFVPCGGRPESIDVNNVSKLISSDGVPRFKYIVEGANLFFTQDARIRMEKAGTILFKDASSNKGGVTSSSLEVLAALCFSPEEHSRLLCTQPDGSLPEFYTKYAKDVQNKIIKNAQMEFECIWKESARTGKPNCILTDEISRAIVSMRAQLESTNLWENTDLRRKVLMESLPPLILEKLDLNTIMERVPEDYLKSIFCSHLASGFIYKFGTDSTQFSFFEYMSNYIKN</sequence>
<dbReference type="InterPro" id="IPR055480">
    <property type="entry name" value="NAD-GDH_N"/>
</dbReference>
<comment type="caution">
    <text evidence="6">The sequence shown here is derived from an EMBL/GenBank/DDBJ whole genome shotgun (WGS) entry which is preliminary data.</text>
</comment>
<comment type="function">
    <text evidence="4">NAD(+)-dependent glutamate dehydrogenase which degrades glutamate to ammonia and alpha-ketoglutarate.</text>
</comment>
<accession>A0A1R1XXD2</accession>
<dbReference type="SUPFAM" id="SSF51735">
    <property type="entry name" value="NAD(P)-binding Rossmann-fold domains"/>
    <property type="match status" value="1"/>
</dbReference>
<dbReference type="PIRSF" id="PIRSF000184">
    <property type="entry name" value="GDH_NAD"/>
    <property type="match status" value="1"/>
</dbReference>
<dbReference type="Gene3D" id="3.40.50.720">
    <property type="entry name" value="NAD(P)-binding Rossmann-like Domain"/>
    <property type="match status" value="1"/>
</dbReference>
<dbReference type="InterPro" id="IPR046346">
    <property type="entry name" value="Aminoacid_DH-like_N_sf"/>
</dbReference>
<keyword evidence="7" id="KW-1185">Reference proteome</keyword>
<name>A0A1R1XXD2_9FUNG</name>
<dbReference type="Pfam" id="PF00208">
    <property type="entry name" value="ELFV_dehydrog"/>
    <property type="match status" value="1"/>
</dbReference>
<organism evidence="6 7">
    <name type="scientific">Smittium culicis</name>
    <dbReference type="NCBI Taxonomy" id="133412"/>
    <lineage>
        <taxon>Eukaryota</taxon>
        <taxon>Fungi</taxon>
        <taxon>Fungi incertae sedis</taxon>
        <taxon>Zoopagomycota</taxon>
        <taxon>Kickxellomycotina</taxon>
        <taxon>Harpellomycetes</taxon>
        <taxon>Harpellales</taxon>
        <taxon>Legeriomycetaceae</taxon>
        <taxon>Smittium</taxon>
    </lineage>
</organism>
<dbReference type="GO" id="GO:0005739">
    <property type="term" value="C:mitochondrion"/>
    <property type="evidence" value="ECO:0007669"/>
    <property type="project" value="UniProtKB-UniRule"/>
</dbReference>
<evidence type="ECO:0000256" key="2">
    <source>
        <dbReference type="ARBA" id="ARBA00023002"/>
    </source>
</evidence>
<comment type="catalytic activity">
    <reaction evidence="4">
        <text>L-glutamate + NAD(+) + H2O = 2-oxoglutarate + NH4(+) + NADH + H(+)</text>
        <dbReference type="Rhea" id="RHEA:15133"/>
        <dbReference type="ChEBI" id="CHEBI:15377"/>
        <dbReference type="ChEBI" id="CHEBI:15378"/>
        <dbReference type="ChEBI" id="CHEBI:16810"/>
        <dbReference type="ChEBI" id="CHEBI:28938"/>
        <dbReference type="ChEBI" id="CHEBI:29985"/>
        <dbReference type="ChEBI" id="CHEBI:57540"/>
        <dbReference type="ChEBI" id="CHEBI:57945"/>
        <dbReference type="EC" id="1.4.1.2"/>
    </reaction>
</comment>
<proteinExistence type="inferred from homology"/>
<dbReference type="SMART" id="SM00839">
    <property type="entry name" value="ELFV_dehydrog"/>
    <property type="match status" value="1"/>
</dbReference>
<dbReference type="Pfam" id="PF23152">
    <property type="entry name" value="GDH_2nd"/>
    <property type="match status" value="1"/>
</dbReference>
<dbReference type="GO" id="GO:0004352">
    <property type="term" value="F:glutamate dehydrogenase (NAD+) activity"/>
    <property type="evidence" value="ECO:0007669"/>
    <property type="project" value="UniProtKB-UniRule"/>
</dbReference>
<keyword evidence="3 4" id="KW-0520">NAD</keyword>
<evidence type="ECO:0000256" key="4">
    <source>
        <dbReference type="PIRNR" id="PIRNR000184"/>
    </source>
</evidence>
<gene>
    <name evidence="6" type="ORF">AYI70_g4859</name>
</gene>
<evidence type="ECO:0000313" key="7">
    <source>
        <dbReference type="Proteomes" id="UP000187283"/>
    </source>
</evidence>
<dbReference type="InterPro" id="IPR056365">
    <property type="entry name" value="NAD-GDH_2nd"/>
</dbReference>
<dbReference type="Pfam" id="PF23147">
    <property type="entry name" value="GDH2_N"/>
    <property type="match status" value="1"/>
</dbReference>
<evidence type="ECO:0000259" key="5">
    <source>
        <dbReference type="SMART" id="SM00839"/>
    </source>
</evidence>
<dbReference type="InterPro" id="IPR016210">
    <property type="entry name" value="NAD-GDH_euk"/>
</dbReference>
<dbReference type="AlphaFoldDB" id="A0A1R1XXD2"/>
<evidence type="ECO:0000256" key="1">
    <source>
        <dbReference type="ARBA" id="ARBA00006382"/>
    </source>
</evidence>
<evidence type="ECO:0000313" key="6">
    <source>
        <dbReference type="EMBL" id="OMJ19216.1"/>
    </source>
</evidence>
<dbReference type="InterPro" id="IPR036291">
    <property type="entry name" value="NAD(P)-bd_dom_sf"/>
</dbReference>